<evidence type="ECO:0000313" key="2">
    <source>
        <dbReference type="EMBL" id="CAB9505003.1"/>
    </source>
</evidence>
<feature type="transmembrane region" description="Helical" evidence="1">
    <location>
        <begin position="282"/>
        <end position="301"/>
    </location>
</feature>
<keyword evidence="1" id="KW-1133">Transmembrane helix</keyword>
<dbReference type="EMBL" id="CAICTM010000215">
    <property type="protein sequence ID" value="CAB9505003.1"/>
    <property type="molecule type" value="Genomic_DNA"/>
</dbReference>
<keyword evidence="1" id="KW-0812">Transmembrane</keyword>
<dbReference type="AlphaFoldDB" id="A0A9N8HCE7"/>
<name>A0A9N8HCE7_9STRA</name>
<proteinExistence type="predicted"/>
<dbReference type="OrthoDB" id="541052at2759"/>
<comment type="caution">
    <text evidence="2">The sequence shown here is derived from an EMBL/GenBank/DDBJ whole genome shotgun (WGS) entry which is preliminary data.</text>
</comment>
<reference evidence="2" key="1">
    <citation type="submission" date="2020-06" db="EMBL/GenBank/DDBJ databases">
        <authorList>
            <consortium name="Plant Systems Biology data submission"/>
        </authorList>
    </citation>
    <scope>NUCLEOTIDE SEQUENCE</scope>
    <source>
        <strain evidence="2">D6</strain>
    </source>
</reference>
<accession>A0A9N8HCE7</accession>
<evidence type="ECO:0000313" key="3">
    <source>
        <dbReference type="Proteomes" id="UP001153069"/>
    </source>
</evidence>
<keyword evidence="1" id="KW-0472">Membrane</keyword>
<evidence type="ECO:0000256" key="1">
    <source>
        <dbReference type="SAM" id="Phobius"/>
    </source>
</evidence>
<dbReference type="Proteomes" id="UP001153069">
    <property type="component" value="Unassembled WGS sequence"/>
</dbReference>
<feature type="transmembrane region" description="Helical" evidence="1">
    <location>
        <begin position="21"/>
        <end position="41"/>
    </location>
</feature>
<sequence>MTTTDMSEDKMLLPLFSEEDVGNIHKILGFSCLGSFAYRYYHLRNDGNFGPNHGTLVFLVHHFLLHVSSFIFALPKRRILSGYRIWPEARLHAMVFTCRSFAFMLLFFYEDTYRTPHHKPPLHWMNLVIILCTHASADAVSNLQEYPSRTIRDLQFPALWKWFFSTVQFVATGVCLVGARRYNPHLNFIFVIQFNAFLMTLRRRDVASHTVLVYAYAIILIVGVAITIADDMNSHLMHSSACLGIAAAMLRLNLGVNKFVLWTGMSFAVHQLRQADLLKSTAYWAVAHALSWAGAMALGYYKTSLDTKSFTAKAKAV</sequence>
<protein>
    <submittedName>
        <fullName evidence="2">Uncharacterized protein</fullName>
    </submittedName>
</protein>
<feature type="transmembrane region" description="Helical" evidence="1">
    <location>
        <begin position="53"/>
        <end position="75"/>
    </location>
</feature>
<keyword evidence="3" id="KW-1185">Reference proteome</keyword>
<gene>
    <name evidence="2" type="ORF">SEMRO_216_G089290.1</name>
</gene>
<feature type="transmembrane region" description="Helical" evidence="1">
    <location>
        <begin position="213"/>
        <end position="229"/>
    </location>
</feature>
<organism evidence="2 3">
    <name type="scientific">Seminavis robusta</name>
    <dbReference type="NCBI Taxonomy" id="568900"/>
    <lineage>
        <taxon>Eukaryota</taxon>
        <taxon>Sar</taxon>
        <taxon>Stramenopiles</taxon>
        <taxon>Ochrophyta</taxon>
        <taxon>Bacillariophyta</taxon>
        <taxon>Bacillariophyceae</taxon>
        <taxon>Bacillariophycidae</taxon>
        <taxon>Naviculales</taxon>
        <taxon>Naviculaceae</taxon>
        <taxon>Seminavis</taxon>
    </lineage>
</organism>